<dbReference type="Pfam" id="PF05551">
    <property type="entry name" value="zf-His_Me_endon"/>
    <property type="match status" value="1"/>
</dbReference>
<dbReference type="InterPro" id="IPR044925">
    <property type="entry name" value="His-Me_finger_sf"/>
</dbReference>
<evidence type="ECO:0000313" key="4">
    <source>
        <dbReference type="Proteomes" id="UP001629113"/>
    </source>
</evidence>
<feature type="compositionally biased region" description="Low complexity" evidence="1">
    <location>
        <begin position="90"/>
        <end position="100"/>
    </location>
</feature>
<evidence type="ECO:0000313" key="3">
    <source>
        <dbReference type="EMBL" id="KAL3420374.1"/>
    </source>
</evidence>
<accession>A0ABR4PAR1</accession>
<organism evidence="3 4">
    <name type="scientific">Phlyctema vagabunda</name>
    <dbReference type="NCBI Taxonomy" id="108571"/>
    <lineage>
        <taxon>Eukaryota</taxon>
        <taxon>Fungi</taxon>
        <taxon>Dikarya</taxon>
        <taxon>Ascomycota</taxon>
        <taxon>Pezizomycotina</taxon>
        <taxon>Leotiomycetes</taxon>
        <taxon>Helotiales</taxon>
        <taxon>Dermateaceae</taxon>
        <taxon>Phlyctema</taxon>
    </lineage>
</organism>
<keyword evidence="4" id="KW-1185">Reference proteome</keyword>
<comment type="caution">
    <text evidence="3">The sequence shown here is derived from an EMBL/GenBank/DDBJ whole genome shotgun (WGS) entry which is preliminary data.</text>
</comment>
<evidence type="ECO:0000259" key="2">
    <source>
        <dbReference type="Pfam" id="PF05551"/>
    </source>
</evidence>
<dbReference type="InterPro" id="IPR044930">
    <property type="entry name" value="Homing_endonuclease_His-Me"/>
</dbReference>
<dbReference type="EMBL" id="JBFCZG010000007">
    <property type="protein sequence ID" value="KAL3420374.1"/>
    <property type="molecule type" value="Genomic_DNA"/>
</dbReference>
<protein>
    <recommendedName>
        <fullName evidence="2">Zinc-binding loop region of homing endonuclease domain-containing protein</fullName>
    </recommendedName>
</protein>
<reference evidence="3 4" key="1">
    <citation type="submission" date="2024-06" db="EMBL/GenBank/DDBJ databases">
        <title>Complete genome of Phlyctema vagabunda strain 19-DSS-EL-015.</title>
        <authorList>
            <person name="Fiorenzani C."/>
        </authorList>
    </citation>
    <scope>NUCLEOTIDE SEQUENCE [LARGE SCALE GENOMIC DNA]</scope>
    <source>
        <strain evidence="3 4">19-DSS-EL-015</strain>
    </source>
</reference>
<feature type="region of interest" description="Disordered" evidence="1">
    <location>
        <begin position="421"/>
        <end position="443"/>
    </location>
</feature>
<name>A0ABR4PAR1_9HELO</name>
<evidence type="ECO:0000256" key="1">
    <source>
        <dbReference type="SAM" id="MobiDB-lite"/>
    </source>
</evidence>
<feature type="domain" description="Zinc-binding loop region of homing endonuclease" evidence="2">
    <location>
        <begin position="325"/>
        <end position="380"/>
    </location>
</feature>
<dbReference type="SUPFAM" id="SSF54060">
    <property type="entry name" value="His-Me finger endonucleases"/>
    <property type="match status" value="1"/>
</dbReference>
<dbReference type="InterPro" id="IPR008704">
    <property type="entry name" value="Endonuclease_Zinc-binding_loop"/>
</dbReference>
<proteinExistence type="predicted"/>
<dbReference type="Gene3D" id="3.90.75.10">
    <property type="entry name" value="Homing Intron 3 (I-ppo) Encoded Endonuclease, Chain A"/>
    <property type="match status" value="1"/>
</dbReference>
<dbReference type="Proteomes" id="UP001629113">
    <property type="component" value="Unassembled WGS sequence"/>
</dbReference>
<feature type="compositionally biased region" description="Low complexity" evidence="1">
    <location>
        <begin position="204"/>
        <end position="219"/>
    </location>
</feature>
<sequence>MACFFFGNHKSLAPNTALFGLSDPPSTKDPTTTVFGENIFIESIGFKSGDYTIGVYPGTFRTYIDLTREKANEESLQPVPGSVDSRETKPASLPSDSLSASSDILAQDASITSPSIPYGQSGEEIRSVANSCTQKSEAGNVEGHDVVFPHQNNEPPTPVRRSEEIEPKAVLESFIPEFGLPHTPIHQTQNCEKDQLNEFETQDSGPNSSSSESLSALKSPHNRLSCEERKRIIVTVSRRPEKVTQAMQDWVSMTNNLLDPFRSDEDCWFHPSPPSAFRSSAGVLRPYGKIQKRFSWQDDAKHSLVINYGIVSRLVSQDMTNQQKDGFVNRQWHLSHLCGNWTCLNPKHSTIEPGEVNISRNVCFSHRSGCPHHPPCLKDKKVALGPDGKPMVLLRTGIIADGHAEDGDDCQIESFDEDDIELNAEAQVSHPRSPLPASPDTSL</sequence>
<feature type="region of interest" description="Disordered" evidence="1">
    <location>
        <begin position="199"/>
        <end position="223"/>
    </location>
</feature>
<feature type="region of interest" description="Disordered" evidence="1">
    <location>
        <begin position="72"/>
        <end position="100"/>
    </location>
</feature>
<gene>
    <name evidence="3" type="ORF">PVAG01_08873</name>
</gene>